<dbReference type="SMART" id="SM00388">
    <property type="entry name" value="HisKA"/>
    <property type="match status" value="1"/>
</dbReference>
<keyword evidence="13 17" id="KW-0472">Membrane</keyword>
<keyword evidence="21" id="KW-1185">Reference proteome</keyword>
<dbReference type="FunFam" id="1.10.287.130:FF:000004">
    <property type="entry name" value="Ethylene receptor 1"/>
    <property type="match status" value="1"/>
</dbReference>
<comment type="catalytic activity">
    <reaction evidence="1">
        <text>ATP + protein L-histidine = ADP + protein N-phospho-L-histidine.</text>
        <dbReference type="EC" id="2.7.13.3"/>
    </reaction>
</comment>
<dbReference type="Gene3D" id="3.30.565.10">
    <property type="entry name" value="Histidine kinase-like ATPase, C-terminal domain"/>
    <property type="match status" value="1"/>
</dbReference>
<dbReference type="Pfam" id="PF02518">
    <property type="entry name" value="HATPase_c"/>
    <property type="match status" value="1"/>
</dbReference>
<dbReference type="InterPro" id="IPR036097">
    <property type="entry name" value="HisK_dim/P_sf"/>
</dbReference>
<dbReference type="PRINTS" id="PR00344">
    <property type="entry name" value="BCTRLSENSOR"/>
</dbReference>
<proteinExistence type="predicted"/>
<evidence type="ECO:0000313" key="20">
    <source>
        <dbReference type="EMBL" id="SFN28757.1"/>
    </source>
</evidence>
<dbReference type="CDD" id="cd00082">
    <property type="entry name" value="HisKA"/>
    <property type="match status" value="1"/>
</dbReference>
<dbReference type="EC" id="2.7.13.3" evidence="3"/>
<dbReference type="RefSeq" id="WP_091192437.1">
    <property type="nucleotide sequence ID" value="NZ_FOVE01000006.1"/>
</dbReference>
<dbReference type="InterPro" id="IPR029151">
    <property type="entry name" value="Sensor-like_sf"/>
</dbReference>
<evidence type="ECO:0000256" key="1">
    <source>
        <dbReference type="ARBA" id="ARBA00000085"/>
    </source>
</evidence>
<dbReference type="InterPro" id="IPR005467">
    <property type="entry name" value="His_kinase_dom"/>
</dbReference>
<dbReference type="SMART" id="SM00387">
    <property type="entry name" value="HATPase_c"/>
    <property type="match status" value="1"/>
</dbReference>
<dbReference type="Pfam" id="PF00672">
    <property type="entry name" value="HAMP"/>
    <property type="match status" value="1"/>
</dbReference>
<dbReference type="InterPro" id="IPR003661">
    <property type="entry name" value="HisK_dim/P_dom"/>
</dbReference>
<evidence type="ECO:0000256" key="16">
    <source>
        <dbReference type="SAM" id="MobiDB-lite"/>
    </source>
</evidence>
<dbReference type="Gene3D" id="1.10.287.130">
    <property type="match status" value="1"/>
</dbReference>
<evidence type="ECO:0000256" key="12">
    <source>
        <dbReference type="ARBA" id="ARBA00023012"/>
    </source>
</evidence>
<dbReference type="Pfam" id="PF00512">
    <property type="entry name" value="HisKA"/>
    <property type="match status" value="1"/>
</dbReference>
<keyword evidence="11 17" id="KW-1133">Transmembrane helix</keyword>
<evidence type="ECO:0000256" key="14">
    <source>
        <dbReference type="ARBA" id="ARBA00058004"/>
    </source>
</evidence>
<dbReference type="SUPFAM" id="SSF158472">
    <property type="entry name" value="HAMP domain-like"/>
    <property type="match status" value="1"/>
</dbReference>
<dbReference type="SUPFAM" id="SSF55874">
    <property type="entry name" value="ATPase domain of HSP90 chaperone/DNA topoisomerase II/histidine kinase"/>
    <property type="match status" value="1"/>
</dbReference>
<dbReference type="Gene3D" id="3.30.450.20">
    <property type="entry name" value="PAS domain"/>
    <property type="match status" value="1"/>
</dbReference>
<evidence type="ECO:0000259" key="18">
    <source>
        <dbReference type="PROSITE" id="PS50109"/>
    </source>
</evidence>
<dbReference type="FunFam" id="3.30.565.10:FF:000010">
    <property type="entry name" value="Sensor histidine kinase RcsC"/>
    <property type="match status" value="1"/>
</dbReference>
<dbReference type="GO" id="GO:0005886">
    <property type="term" value="C:plasma membrane"/>
    <property type="evidence" value="ECO:0007669"/>
    <property type="project" value="UniProtKB-SubCell"/>
</dbReference>
<evidence type="ECO:0000256" key="6">
    <source>
        <dbReference type="ARBA" id="ARBA00022679"/>
    </source>
</evidence>
<dbReference type="PROSITE" id="PS50885">
    <property type="entry name" value="HAMP"/>
    <property type="match status" value="1"/>
</dbReference>
<dbReference type="GO" id="GO:0000155">
    <property type="term" value="F:phosphorelay sensor kinase activity"/>
    <property type="evidence" value="ECO:0007669"/>
    <property type="project" value="InterPro"/>
</dbReference>
<sequence>MQRTFHHLGIRSKLILLFVAIKVVPLVLLALLAWEGVSRLGGDIAQRTDRMTDDVRSTVGDMGKTFASEAQKALDDRAREELERLTTDTARAIADFLHDRDRDVLLAAGLPPSEEVYRHFLASRTRGLVDPGRWKLSENSKEWVPDRPAASDTQSASSTNPENRQDFHYRPPETVLRTAQKPLYHELTVIGLDGREKIKVSTSEVLPADLRDVSRRENTYCKAERYFRELQKLKPGEIYVSDVIGPYVGSRIIGPATPEKARSLGIAFAPEQEGYAGRENPVGKRFQGIIRWATPLVRDGKITGYLTLALDHSHVMSFTDNLVPTNDRYAPISDASSGNYAFIWDYLDRSISHPRHHSIVGFDPETGEYATPWLDTELYEEWKKSGQPLRRFLAAAPPFDHQSRHKKPAAELTRAGNVALECRYLNFAPQCQGWHDLTRHGGSGSFLIFWTGVWKLTTAAAIPYRTGHYGKTPRGFGYVTIGANIDYFHEPALKTAQQMNARVAEFGEKAKQQRQEMRSLIAATMQRTAVSLTSSTLLMVLIVVGVAIWLASMLTKRVTTLIDGLQNIEIGQFGFRFHKHADDELGKLTDSLNRMADSVQESFQRLEEARHEAEVANHMKSEFLARMSHELRTPLNGILGFAELICVEAPTDEVTEQANIILQSGQHLLALLNDVLDLAKIEAGSMTLQIVDFNLPQLLRETATIHEGAARIKGLALEARFANDLPERFCGDPIRLRQVLNNLLNNAVKFTETGKVEFSAWTSDARLYLAISDTGPGIPAEAQEMIFEKFSQASDFVTRRHDGTGLGLALVREFVHLMGGDVGVSSTAGEGSRFEVWLPLD</sequence>
<dbReference type="PANTHER" id="PTHR43047">
    <property type="entry name" value="TWO-COMPONENT HISTIDINE PROTEIN KINASE"/>
    <property type="match status" value="1"/>
</dbReference>
<dbReference type="GO" id="GO:0005524">
    <property type="term" value="F:ATP binding"/>
    <property type="evidence" value="ECO:0007669"/>
    <property type="project" value="UniProtKB-KW"/>
</dbReference>
<dbReference type="OrthoDB" id="5437527at2"/>
<evidence type="ECO:0000256" key="3">
    <source>
        <dbReference type="ARBA" id="ARBA00012438"/>
    </source>
</evidence>
<dbReference type="PROSITE" id="PS50109">
    <property type="entry name" value="HIS_KIN"/>
    <property type="match status" value="1"/>
</dbReference>
<keyword evidence="9" id="KW-0418">Kinase</keyword>
<keyword evidence="10" id="KW-0067">ATP-binding</keyword>
<keyword evidence="5" id="KW-0597">Phosphoprotein</keyword>
<feature type="domain" description="HAMP" evidence="19">
    <location>
        <begin position="552"/>
        <end position="604"/>
    </location>
</feature>
<keyword evidence="6" id="KW-0808">Transferase</keyword>
<keyword evidence="4" id="KW-1003">Cell membrane</keyword>
<comment type="subcellular location">
    <subcellularLocation>
        <location evidence="2">Cell membrane</location>
        <topology evidence="2">Multi-pass membrane protein</topology>
    </subcellularLocation>
</comment>
<reference evidence="21" key="1">
    <citation type="submission" date="2016-10" db="EMBL/GenBank/DDBJ databases">
        <authorList>
            <person name="Varghese N."/>
            <person name="Submissions S."/>
        </authorList>
    </citation>
    <scope>NUCLEOTIDE SEQUENCE [LARGE SCALE GENOMIC DNA]</scope>
    <source>
        <strain evidence="21">DSM 6150</strain>
    </source>
</reference>
<evidence type="ECO:0000313" key="21">
    <source>
        <dbReference type="Proteomes" id="UP000242869"/>
    </source>
</evidence>
<dbReference type="Proteomes" id="UP000242869">
    <property type="component" value="Unassembled WGS sequence"/>
</dbReference>
<name>A0A1I4XSJ5_9NEIS</name>
<dbReference type="InterPro" id="IPR003594">
    <property type="entry name" value="HATPase_dom"/>
</dbReference>
<keyword evidence="7 17" id="KW-0812">Transmembrane</keyword>
<evidence type="ECO:0000256" key="15">
    <source>
        <dbReference type="ARBA" id="ARBA00070152"/>
    </source>
</evidence>
<evidence type="ECO:0000256" key="8">
    <source>
        <dbReference type="ARBA" id="ARBA00022741"/>
    </source>
</evidence>
<feature type="domain" description="Histidine kinase" evidence="18">
    <location>
        <begin position="626"/>
        <end position="841"/>
    </location>
</feature>
<dbReference type="AlphaFoldDB" id="A0A1I4XSJ5"/>
<dbReference type="CDD" id="cd16922">
    <property type="entry name" value="HATPase_EvgS-ArcB-TorS-like"/>
    <property type="match status" value="1"/>
</dbReference>
<evidence type="ECO:0000256" key="7">
    <source>
        <dbReference type="ARBA" id="ARBA00022692"/>
    </source>
</evidence>
<feature type="compositionally biased region" description="Polar residues" evidence="16">
    <location>
        <begin position="151"/>
        <end position="162"/>
    </location>
</feature>
<gene>
    <name evidence="20" type="ORF">SAMN05660284_01086</name>
</gene>
<organism evidence="20 21">
    <name type="scientific">Formivibrio citricus</name>
    <dbReference type="NCBI Taxonomy" id="83765"/>
    <lineage>
        <taxon>Bacteria</taxon>
        <taxon>Pseudomonadati</taxon>
        <taxon>Pseudomonadota</taxon>
        <taxon>Betaproteobacteria</taxon>
        <taxon>Neisseriales</taxon>
        <taxon>Chitinibacteraceae</taxon>
        <taxon>Formivibrio</taxon>
    </lineage>
</organism>
<dbReference type="EMBL" id="FOVE01000006">
    <property type="protein sequence ID" value="SFN28757.1"/>
    <property type="molecule type" value="Genomic_DNA"/>
</dbReference>
<feature type="region of interest" description="Disordered" evidence="16">
    <location>
        <begin position="140"/>
        <end position="170"/>
    </location>
</feature>
<evidence type="ECO:0000256" key="5">
    <source>
        <dbReference type="ARBA" id="ARBA00022553"/>
    </source>
</evidence>
<feature type="transmembrane region" description="Helical" evidence="17">
    <location>
        <begin position="12"/>
        <end position="34"/>
    </location>
</feature>
<evidence type="ECO:0000256" key="10">
    <source>
        <dbReference type="ARBA" id="ARBA00022840"/>
    </source>
</evidence>
<comment type="function">
    <text evidence="14">Member of the two-component regulatory system BvgS/BvgA. Phosphorylates BvgA via a four-step phosphorelay in response to environmental signals.</text>
</comment>
<dbReference type="CDD" id="cd06225">
    <property type="entry name" value="HAMP"/>
    <property type="match status" value="1"/>
</dbReference>
<dbReference type="InterPro" id="IPR036890">
    <property type="entry name" value="HATPase_C_sf"/>
</dbReference>
<dbReference type="Gene3D" id="6.10.340.10">
    <property type="match status" value="1"/>
</dbReference>
<evidence type="ECO:0000259" key="19">
    <source>
        <dbReference type="PROSITE" id="PS50885"/>
    </source>
</evidence>
<protein>
    <recommendedName>
        <fullName evidence="15">Virulence sensor protein BvgS</fullName>
        <ecNumber evidence="3">2.7.13.3</ecNumber>
    </recommendedName>
</protein>
<keyword evidence="8" id="KW-0547">Nucleotide-binding</keyword>
<feature type="transmembrane region" description="Helical" evidence="17">
    <location>
        <begin position="529"/>
        <end position="551"/>
    </location>
</feature>
<dbReference type="SMART" id="SM00304">
    <property type="entry name" value="HAMP"/>
    <property type="match status" value="1"/>
</dbReference>
<evidence type="ECO:0000256" key="17">
    <source>
        <dbReference type="SAM" id="Phobius"/>
    </source>
</evidence>
<evidence type="ECO:0000256" key="13">
    <source>
        <dbReference type="ARBA" id="ARBA00023136"/>
    </source>
</evidence>
<dbReference type="SUPFAM" id="SSF103190">
    <property type="entry name" value="Sensory domain-like"/>
    <property type="match status" value="1"/>
</dbReference>
<dbReference type="InterPro" id="IPR003660">
    <property type="entry name" value="HAMP_dom"/>
</dbReference>
<dbReference type="SUPFAM" id="SSF47384">
    <property type="entry name" value="Homodimeric domain of signal transducing histidine kinase"/>
    <property type="match status" value="1"/>
</dbReference>
<evidence type="ECO:0000256" key="4">
    <source>
        <dbReference type="ARBA" id="ARBA00022475"/>
    </source>
</evidence>
<dbReference type="InterPro" id="IPR004358">
    <property type="entry name" value="Sig_transdc_His_kin-like_C"/>
</dbReference>
<keyword evidence="12" id="KW-0902">Two-component regulatory system</keyword>
<accession>A0A1I4XSJ5</accession>
<dbReference type="STRING" id="83765.SAMN05660284_01086"/>
<evidence type="ECO:0000256" key="2">
    <source>
        <dbReference type="ARBA" id="ARBA00004651"/>
    </source>
</evidence>
<dbReference type="PANTHER" id="PTHR43047:SF64">
    <property type="entry name" value="HISTIDINE KINASE CONTAINING CHEY-HOMOLOGOUS RECEIVER DOMAIN AND PAS DOMAIN-RELATED"/>
    <property type="match status" value="1"/>
</dbReference>
<evidence type="ECO:0000256" key="9">
    <source>
        <dbReference type="ARBA" id="ARBA00022777"/>
    </source>
</evidence>
<evidence type="ECO:0000256" key="11">
    <source>
        <dbReference type="ARBA" id="ARBA00022989"/>
    </source>
</evidence>